<dbReference type="PANTHER" id="PTHR36264:SF2">
    <property type="entry name" value="TF-B3 DOMAIN-CONTAINING PROTEIN"/>
    <property type="match status" value="1"/>
</dbReference>
<evidence type="ECO:0000313" key="1">
    <source>
        <dbReference type="EMBL" id="KAG5607083.1"/>
    </source>
</evidence>
<protein>
    <submittedName>
        <fullName evidence="1">Uncharacterized protein</fullName>
    </submittedName>
</protein>
<accession>A0A9J5Z2B9</accession>
<evidence type="ECO:0000313" key="2">
    <source>
        <dbReference type="Proteomes" id="UP000824120"/>
    </source>
</evidence>
<dbReference type="PANTHER" id="PTHR36264">
    <property type="entry name" value="SET DOMAIN-CONTAINING PROTEIN"/>
    <property type="match status" value="1"/>
</dbReference>
<comment type="caution">
    <text evidence="1">The sequence shown here is derived from an EMBL/GenBank/DDBJ whole genome shotgun (WGS) entry which is preliminary data.</text>
</comment>
<dbReference type="Proteomes" id="UP000824120">
    <property type="component" value="Chromosome 5"/>
</dbReference>
<gene>
    <name evidence="1" type="ORF">H5410_028575</name>
</gene>
<dbReference type="EMBL" id="JACXVP010000005">
    <property type="protein sequence ID" value="KAG5607083.1"/>
    <property type="molecule type" value="Genomic_DNA"/>
</dbReference>
<sequence>MPSNSKEEACKVNNTSQVKTQELIEIGPSLIFDPNTARHIRKNITQEELTFEKMRIPFCAMFMYIFPYWNLEQARSLVNGNGVCIDLSDITEKNDTKEKNYFQEVECLSTFVDTGVLDMAKSLENNCRVCVVVWDVTEENVPKKYEDGSVQLRKLNKDDFSLWCIKLFKDRRLSDGDEIGLYWDPRSPSLMFKLLSQTKKKITHDEVVVGKLVIPFFETFEYIFLYWTLDMAKSLENGCDVHVDVWDVTEENVPKKYRDMLIYKLKQRYAREKKHTFFPEWIARWSRGQNSKTGVGIHLLVPTIS</sequence>
<reference evidence="1 2" key="1">
    <citation type="submission" date="2020-09" db="EMBL/GenBank/DDBJ databases">
        <title>De no assembly of potato wild relative species, Solanum commersonii.</title>
        <authorList>
            <person name="Cho K."/>
        </authorList>
    </citation>
    <scope>NUCLEOTIDE SEQUENCE [LARGE SCALE GENOMIC DNA]</scope>
    <source>
        <strain evidence="1">LZ3.2</strain>
        <tissue evidence="1">Leaf</tissue>
    </source>
</reference>
<organism evidence="1 2">
    <name type="scientific">Solanum commersonii</name>
    <name type="common">Commerson's wild potato</name>
    <name type="synonym">Commerson's nightshade</name>
    <dbReference type="NCBI Taxonomy" id="4109"/>
    <lineage>
        <taxon>Eukaryota</taxon>
        <taxon>Viridiplantae</taxon>
        <taxon>Streptophyta</taxon>
        <taxon>Embryophyta</taxon>
        <taxon>Tracheophyta</taxon>
        <taxon>Spermatophyta</taxon>
        <taxon>Magnoliopsida</taxon>
        <taxon>eudicotyledons</taxon>
        <taxon>Gunneridae</taxon>
        <taxon>Pentapetalae</taxon>
        <taxon>asterids</taxon>
        <taxon>lamiids</taxon>
        <taxon>Solanales</taxon>
        <taxon>Solanaceae</taxon>
        <taxon>Solanoideae</taxon>
        <taxon>Solaneae</taxon>
        <taxon>Solanum</taxon>
    </lineage>
</organism>
<proteinExistence type="predicted"/>
<dbReference type="AlphaFoldDB" id="A0A9J5Z2B9"/>
<name>A0A9J5Z2B9_SOLCO</name>
<dbReference type="OrthoDB" id="911161at2759"/>
<keyword evidence="2" id="KW-1185">Reference proteome</keyword>